<proteinExistence type="predicted"/>
<keyword evidence="1" id="KW-0472">Membrane</keyword>
<keyword evidence="1" id="KW-0812">Transmembrane</keyword>
<evidence type="ECO:0000313" key="2">
    <source>
        <dbReference type="EMBL" id="UXP32864.1"/>
    </source>
</evidence>
<feature type="transmembrane region" description="Helical" evidence="1">
    <location>
        <begin position="43"/>
        <end position="61"/>
    </location>
</feature>
<name>A0ABY6CSM4_9BACT</name>
<protein>
    <submittedName>
        <fullName evidence="2">Uncharacterized protein</fullName>
    </submittedName>
</protein>
<keyword evidence="1" id="KW-1133">Transmembrane helix</keyword>
<dbReference type="InterPro" id="IPR046615">
    <property type="entry name" value="DUF6728"/>
</dbReference>
<dbReference type="EMBL" id="CP106679">
    <property type="protein sequence ID" value="UXP32864.1"/>
    <property type="molecule type" value="Genomic_DNA"/>
</dbReference>
<keyword evidence="3" id="KW-1185">Reference proteome</keyword>
<reference evidence="2" key="1">
    <citation type="submission" date="2022-09" db="EMBL/GenBank/DDBJ databases">
        <title>Comparative genomics and taxonomic characterization of three novel marine species of genus Reichenbachiella exhibiting antioxidant and polysaccharide degradation activities.</title>
        <authorList>
            <person name="Muhammad N."/>
            <person name="Lee Y.-J."/>
            <person name="Ko J."/>
            <person name="Kim S.-G."/>
        </authorList>
    </citation>
    <scope>NUCLEOTIDE SEQUENCE</scope>
    <source>
        <strain evidence="2">BKB1-1</strain>
    </source>
</reference>
<gene>
    <name evidence="2" type="ORF">N6H18_02695</name>
</gene>
<organism evidence="2 3">
    <name type="scientific">Reichenbachiella agarivorans</name>
    <dbReference type="NCBI Taxonomy" id="2979464"/>
    <lineage>
        <taxon>Bacteria</taxon>
        <taxon>Pseudomonadati</taxon>
        <taxon>Bacteroidota</taxon>
        <taxon>Cytophagia</taxon>
        <taxon>Cytophagales</taxon>
        <taxon>Reichenbachiellaceae</taxon>
        <taxon>Reichenbachiella</taxon>
    </lineage>
</organism>
<dbReference type="Proteomes" id="UP001065174">
    <property type="component" value="Chromosome"/>
</dbReference>
<accession>A0ABY6CSM4</accession>
<sequence length="66" mass="7857">MTEQKKSKGGLKEFFDLSEVFGYYFKKKDSDNKPDFNLKAMHFINKFSIIVFLLAIIYFVSKKVFF</sequence>
<dbReference type="Pfam" id="PF20498">
    <property type="entry name" value="DUF6728"/>
    <property type="match status" value="1"/>
</dbReference>
<dbReference type="RefSeq" id="WP_262310296.1">
    <property type="nucleotide sequence ID" value="NZ_CP106679.1"/>
</dbReference>
<evidence type="ECO:0000256" key="1">
    <source>
        <dbReference type="SAM" id="Phobius"/>
    </source>
</evidence>
<evidence type="ECO:0000313" key="3">
    <source>
        <dbReference type="Proteomes" id="UP001065174"/>
    </source>
</evidence>